<evidence type="ECO:0000256" key="3">
    <source>
        <dbReference type="ARBA" id="ARBA00022475"/>
    </source>
</evidence>
<proteinExistence type="predicted"/>
<keyword evidence="2" id="KW-0813">Transport</keyword>
<dbReference type="SUPFAM" id="SSF52540">
    <property type="entry name" value="P-loop containing nucleoside triphosphate hydrolases"/>
    <property type="match status" value="2"/>
</dbReference>
<dbReference type="Proteomes" id="UP000184245">
    <property type="component" value="Unassembled WGS sequence"/>
</dbReference>
<dbReference type="PROSITE" id="PS00211">
    <property type="entry name" value="ABC_TRANSPORTER_1"/>
    <property type="match status" value="1"/>
</dbReference>
<organism evidence="11 12">
    <name type="scientific">Lactonifactor longoviformis DSM 17459</name>
    <dbReference type="NCBI Taxonomy" id="1122155"/>
    <lineage>
        <taxon>Bacteria</taxon>
        <taxon>Bacillati</taxon>
        <taxon>Bacillota</taxon>
        <taxon>Clostridia</taxon>
        <taxon>Eubacteriales</taxon>
        <taxon>Clostridiaceae</taxon>
        <taxon>Lactonifactor</taxon>
    </lineage>
</organism>
<name>A0A1M4UUW7_9CLOT</name>
<evidence type="ECO:0000313" key="12">
    <source>
        <dbReference type="Proteomes" id="UP000184245"/>
    </source>
</evidence>
<dbReference type="GO" id="GO:0016887">
    <property type="term" value="F:ATP hydrolysis activity"/>
    <property type="evidence" value="ECO:0007669"/>
    <property type="project" value="InterPro"/>
</dbReference>
<keyword evidence="6" id="KW-0547">Nucleotide-binding</keyword>
<evidence type="ECO:0000313" key="11">
    <source>
        <dbReference type="EMBL" id="SHE60390.1"/>
    </source>
</evidence>
<feature type="domain" description="ABC transporter" evidence="10">
    <location>
        <begin position="7"/>
        <end position="242"/>
    </location>
</feature>
<keyword evidence="12" id="KW-1185">Reference proteome</keyword>
<evidence type="ECO:0000256" key="2">
    <source>
        <dbReference type="ARBA" id="ARBA00022448"/>
    </source>
</evidence>
<keyword evidence="9" id="KW-0472">Membrane</keyword>
<dbReference type="STRING" id="1122155.SAMN02745158_00990"/>
<dbReference type="Gene3D" id="3.40.50.300">
    <property type="entry name" value="P-loop containing nucleotide triphosphate hydrolases"/>
    <property type="match status" value="2"/>
</dbReference>
<dbReference type="AlphaFoldDB" id="A0A1M4UUW7"/>
<keyword evidence="8" id="KW-1278">Translocase</keyword>
<gene>
    <name evidence="11" type="ORF">SAMN02745158_00990</name>
</gene>
<evidence type="ECO:0000256" key="9">
    <source>
        <dbReference type="ARBA" id="ARBA00023136"/>
    </source>
</evidence>
<reference evidence="11 12" key="1">
    <citation type="submission" date="2016-11" db="EMBL/GenBank/DDBJ databases">
        <authorList>
            <person name="Jaros S."/>
            <person name="Januszkiewicz K."/>
            <person name="Wedrychowicz H."/>
        </authorList>
    </citation>
    <scope>NUCLEOTIDE SEQUENCE [LARGE SCALE GENOMIC DNA]</scope>
    <source>
        <strain evidence="11 12">DSM 17459</strain>
    </source>
</reference>
<protein>
    <submittedName>
        <fullName evidence="11">Monosaccharide ABC transporter ATP-binding protein, CUT2 family (TC 3.A.1.2.-)</fullName>
    </submittedName>
</protein>
<dbReference type="InterPro" id="IPR017871">
    <property type="entry name" value="ABC_transporter-like_CS"/>
</dbReference>
<evidence type="ECO:0000256" key="1">
    <source>
        <dbReference type="ARBA" id="ARBA00004202"/>
    </source>
</evidence>
<evidence type="ECO:0000256" key="4">
    <source>
        <dbReference type="ARBA" id="ARBA00022597"/>
    </source>
</evidence>
<evidence type="ECO:0000256" key="5">
    <source>
        <dbReference type="ARBA" id="ARBA00022737"/>
    </source>
</evidence>
<dbReference type="CDD" id="cd03216">
    <property type="entry name" value="ABC_Carb_Monos_I"/>
    <property type="match status" value="1"/>
</dbReference>
<dbReference type="CDD" id="cd03215">
    <property type="entry name" value="ABC_Carb_Monos_II"/>
    <property type="match status" value="1"/>
</dbReference>
<dbReference type="RefSeq" id="WP_072849507.1">
    <property type="nucleotide sequence ID" value="NZ_FQVI01000003.1"/>
</dbReference>
<sequence>MGKQYAVEMEEITKTFGGVHALKEVSFQIEKGTIHALVGENGAGKSTLMKILSGAYTKDSGKIIIEGKEISGGSTLGMKKAGVGIIYQEFALAPDLSVAENIFINRMNLGKGFISWKELNQRAGEIIDKIGFQIEPRQKVEELSVAYQQIVEIAKALGEDARVLVLDEPTAVLSPYETEKLFQVLRHLREQGTSIVYISHRLDEVFQLSDEITVLRDGEVVSHNRTEETSMDKIVSDMLGRSVQSLYPEKTAAGNETVLEVKDLNLGNMVRSVSFALHKGEIFGIAGLVGSGKTETARAIFGADKGARGEIVLKGRKIRPASPYEGVKNGITYLSESRKEDGVLLDMKIRENVTMASMKKVSKCMVFHIKKEKKYVEEMIRRLSIKSNGSETLTGDLSGGNQQKVSLAKWLSVDSDVLILDEPTRGVDIGAKMEIYGIIHELARQGKSIIIASSEMEEICGLCHRVLVMHKGLAKGILEQEELTKHNIIHCSVNNSSEQSLKAGGI</sequence>
<keyword evidence="4" id="KW-0762">Sugar transport</keyword>
<dbReference type="SMART" id="SM00382">
    <property type="entry name" value="AAA"/>
    <property type="match status" value="2"/>
</dbReference>
<keyword evidence="7 11" id="KW-0067">ATP-binding</keyword>
<dbReference type="OrthoDB" id="9771863at2"/>
<evidence type="ECO:0000256" key="7">
    <source>
        <dbReference type="ARBA" id="ARBA00022840"/>
    </source>
</evidence>
<dbReference type="InterPro" id="IPR050107">
    <property type="entry name" value="ABC_carbohydrate_import_ATPase"/>
</dbReference>
<feature type="domain" description="ABC transporter" evidence="10">
    <location>
        <begin position="253"/>
        <end position="496"/>
    </location>
</feature>
<dbReference type="PROSITE" id="PS50893">
    <property type="entry name" value="ABC_TRANSPORTER_2"/>
    <property type="match status" value="2"/>
</dbReference>
<dbReference type="InterPro" id="IPR003439">
    <property type="entry name" value="ABC_transporter-like_ATP-bd"/>
</dbReference>
<dbReference type="PANTHER" id="PTHR43790:SF1">
    <property type="entry name" value="XYLOSE IMPORT ATP-BINDING PROTEIN XYLG"/>
    <property type="match status" value="1"/>
</dbReference>
<dbReference type="InterPro" id="IPR027417">
    <property type="entry name" value="P-loop_NTPase"/>
</dbReference>
<evidence type="ECO:0000256" key="8">
    <source>
        <dbReference type="ARBA" id="ARBA00022967"/>
    </source>
</evidence>
<dbReference type="GO" id="GO:0005524">
    <property type="term" value="F:ATP binding"/>
    <property type="evidence" value="ECO:0007669"/>
    <property type="project" value="UniProtKB-KW"/>
</dbReference>
<comment type="subcellular location">
    <subcellularLocation>
        <location evidence="1">Cell membrane</location>
        <topology evidence="1">Peripheral membrane protein</topology>
    </subcellularLocation>
</comment>
<dbReference type="FunFam" id="3.40.50.300:FF:000127">
    <property type="entry name" value="Ribose import ATP-binding protein RbsA"/>
    <property type="match status" value="1"/>
</dbReference>
<dbReference type="Pfam" id="PF00005">
    <property type="entry name" value="ABC_tran"/>
    <property type="match status" value="2"/>
</dbReference>
<evidence type="ECO:0000259" key="10">
    <source>
        <dbReference type="PROSITE" id="PS50893"/>
    </source>
</evidence>
<dbReference type="InterPro" id="IPR003593">
    <property type="entry name" value="AAA+_ATPase"/>
</dbReference>
<dbReference type="PANTHER" id="PTHR43790">
    <property type="entry name" value="CARBOHYDRATE TRANSPORT ATP-BINDING PROTEIN MG119-RELATED"/>
    <property type="match status" value="1"/>
</dbReference>
<keyword evidence="5" id="KW-0677">Repeat</keyword>
<dbReference type="EMBL" id="FQVI01000003">
    <property type="protein sequence ID" value="SHE60390.1"/>
    <property type="molecule type" value="Genomic_DNA"/>
</dbReference>
<evidence type="ECO:0000256" key="6">
    <source>
        <dbReference type="ARBA" id="ARBA00022741"/>
    </source>
</evidence>
<dbReference type="GO" id="GO:0005886">
    <property type="term" value="C:plasma membrane"/>
    <property type="evidence" value="ECO:0007669"/>
    <property type="project" value="UniProtKB-SubCell"/>
</dbReference>
<accession>A0A1M4UUW7</accession>
<keyword evidence="3" id="KW-1003">Cell membrane</keyword>